<keyword evidence="4" id="KW-1185">Reference proteome</keyword>
<dbReference type="Pfam" id="PF13561">
    <property type="entry name" value="adh_short_C2"/>
    <property type="match status" value="1"/>
</dbReference>
<feature type="compositionally biased region" description="Low complexity" evidence="2">
    <location>
        <begin position="10"/>
        <end position="22"/>
    </location>
</feature>
<evidence type="ECO:0000256" key="2">
    <source>
        <dbReference type="SAM" id="MobiDB-lite"/>
    </source>
</evidence>
<dbReference type="eggNOG" id="COG1028">
    <property type="taxonomic scope" value="Bacteria"/>
</dbReference>
<dbReference type="CDD" id="cd05233">
    <property type="entry name" value="SDR_c"/>
    <property type="match status" value="1"/>
</dbReference>
<dbReference type="Proteomes" id="UP000183015">
    <property type="component" value="Unassembled WGS sequence"/>
</dbReference>
<dbReference type="NCBIfam" id="NF005395">
    <property type="entry name" value="PRK06940.1"/>
    <property type="match status" value="1"/>
</dbReference>
<proteinExistence type="inferred from homology"/>
<dbReference type="AlphaFoldDB" id="A0A1H7ZCT5"/>
<dbReference type="InterPro" id="IPR002347">
    <property type="entry name" value="SDR_fam"/>
</dbReference>
<comment type="similarity">
    <text evidence="1">Belongs to the short-chain dehydrogenases/reductases (SDR) family.</text>
</comment>
<dbReference type="InterPro" id="IPR036291">
    <property type="entry name" value="NAD(P)-bd_dom_sf"/>
</dbReference>
<dbReference type="Pfam" id="PF00106">
    <property type="entry name" value="adh_short"/>
    <property type="match status" value="1"/>
</dbReference>
<protein>
    <submittedName>
        <fullName evidence="3">NAD(P)-dependent dehydrogenase, short-chain alcohol dehydrogenase family</fullName>
    </submittedName>
</protein>
<gene>
    <name evidence="3" type="ORF">SAMN05414137_13433</name>
</gene>
<evidence type="ECO:0000313" key="3">
    <source>
        <dbReference type="EMBL" id="SEM56126.1"/>
    </source>
</evidence>
<dbReference type="PANTHER" id="PTHR42760">
    <property type="entry name" value="SHORT-CHAIN DEHYDROGENASES/REDUCTASES FAMILY MEMBER"/>
    <property type="match status" value="1"/>
</dbReference>
<feature type="region of interest" description="Disordered" evidence="2">
    <location>
        <begin position="1"/>
        <end position="22"/>
    </location>
</feature>
<organism evidence="3 4">
    <name type="scientific">Streptacidiphilus jiangxiensis</name>
    <dbReference type="NCBI Taxonomy" id="235985"/>
    <lineage>
        <taxon>Bacteria</taxon>
        <taxon>Bacillati</taxon>
        <taxon>Actinomycetota</taxon>
        <taxon>Actinomycetes</taxon>
        <taxon>Kitasatosporales</taxon>
        <taxon>Streptomycetaceae</taxon>
        <taxon>Streptacidiphilus</taxon>
    </lineage>
</organism>
<evidence type="ECO:0000313" key="4">
    <source>
        <dbReference type="Proteomes" id="UP000183015"/>
    </source>
</evidence>
<name>A0A1H7ZCT5_STRJI</name>
<sequence length="299" mass="30653">MTAGMTANMTSGVTASTTSGTTGAPRRDVVVVIGPGAIGRAIARRVGAGRTLLLAGHDRAGTEQAAAELQGDGYDTVVQPTDISDHAAVTALAAKAASLGPVTHLVHAAGVSPTQAGIERLLRVDLLGTALVLDAFAEVIAPGGAGIVVASMAGHRESPYDRDVEQALATTPTDELLALPFLQPERIGTTVHAYALSKRANSLRVQTAAAAWGRRGARVNTVSPGVIITPLALDELSGPRKEWFEHVRQSCAAQRFATPDEVGDVAAFLLGPQASFVTGADLLMDGGVTSALRTGELSL</sequence>
<dbReference type="PRINTS" id="PR00081">
    <property type="entry name" value="GDHRDH"/>
</dbReference>
<dbReference type="SUPFAM" id="SSF51735">
    <property type="entry name" value="NAD(P)-binding Rossmann-fold domains"/>
    <property type="match status" value="1"/>
</dbReference>
<accession>A0A1H7ZCT5</accession>
<dbReference type="EMBL" id="FOAZ01000034">
    <property type="protein sequence ID" value="SEM56126.1"/>
    <property type="molecule type" value="Genomic_DNA"/>
</dbReference>
<dbReference type="Gene3D" id="3.40.50.720">
    <property type="entry name" value="NAD(P)-binding Rossmann-like Domain"/>
    <property type="match status" value="1"/>
</dbReference>
<dbReference type="STRING" id="235985.SAMN05414137_13433"/>
<dbReference type="GO" id="GO:0016616">
    <property type="term" value="F:oxidoreductase activity, acting on the CH-OH group of donors, NAD or NADP as acceptor"/>
    <property type="evidence" value="ECO:0007669"/>
    <property type="project" value="TreeGrafter"/>
</dbReference>
<reference evidence="4" key="1">
    <citation type="submission" date="2016-10" db="EMBL/GenBank/DDBJ databases">
        <authorList>
            <person name="Varghese N."/>
        </authorList>
    </citation>
    <scope>NUCLEOTIDE SEQUENCE [LARGE SCALE GENOMIC DNA]</scope>
    <source>
        <strain evidence="4">DSM 45096 / BCRC 16803 / CGMCC 4.1857 / CIP 109030 / JCM 12277 / KCTC 19219 / NBRC 100920 / 33214</strain>
    </source>
</reference>
<evidence type="ECO:0000256" key="1">
    <source>
        <dbReference type="ARBA" id="ARBA00006484"/>
    </source>
</evidence>